<dbReference type="Proteomes" id="UP001500191">
    <property type="component" value="Unassembled WGS sequence"/>
</dbReference>
<organism evidence="1 2">
    <name type="scientific">Deinococcus depolymerans</name>
    <dbReference type="NCBI Taxonomy" id="392408"/>
    <lineage>
        <taxon>Bacteria</taxon>
        <taxon>Thermotogati</taxon>
        <taxon>Deinococcota</taxon>
        <taxon>Deinococci</taxon>
        <taxon>Deinococcales</taxon>
        <taxon>Deinococcaceae</taxon>
        <taxon>Deinococcus</taxon>
    </lineage>
</organism>
<comment type="caution">
    <text evidence="1">The sequence shown here is derived from an EMBL/GenBank/DDBJ whole genome shotgun (WGS) entry which is preliminary data.</text>
</comment>
<sequence length="111" mass="12196">MTRVTEAREPLFAVALDQSVDGDPVVPGHLEDLRYGASFCEEGEELGSASFDGTGTGPVEMPEGVSVMRERGGQRYLFDATIICHSIGVRIIRTPIEWLTKPFNPSEVRRS</sequence>
<protein>
    <submittedName>
        <fullName evidence="1">Uncharacterized protein</fullName>
    </submittedName>
</protein>
<keyword evidence="2" id="KW-1185">Reference proteome</keyword>
<evidence type="ECO:0000313" key="1">
    <source>
        <dbReference type="EMBL" id="GAA0519299.1"/>
    </source>
</evidence>
<dbReference type="EMBL" id="BAAADB010000029">
    <property type="protein sequence ID" value="GAA0519299.1"/>
    <property type="molecule type" value="Genomic_DNA"/>
</dbReference>
<reference evidence="1 2" key="1">
    <citation type="journal article" date="2019" name="Int. J. Syst. Evol. Microbiol.">
        <title>The Global Catalogue of Microorganisms (GCM) 10K type strain sequencing project: providing services to taxonomists for standard genome sequencing and annotation.</title>
        <authorList>
            <consortium name="The Broad Institute Genomics Platform"/>
            <consortium name="The Broad Institute Genome Sequencing Center for Infectious Disease"/>
            <person name="Wu L."/>
            <person name="Ma J."/>
        </authorList>
    </citation>
    <scope>NUCLEOTIDE SEQUENCE [LARGE SCALE GENOMIC DNA]</scope>
    <source>
        <strain evidence="1 2">JCM 14368</strain>
    </source>
</reference>
<accession>A0ABN1CHJ0</accession>
<proteinExistence type="predicted"/>
<evidence type="ECO:0000313" key="2">
    <source>
        <dbReference type="Proteomes" id="UP001500191"/>
    </source>
</evidence>
<name>A0ABN1CHJ0_9DEIO</name>
<gene>
    <name evidence="1" type="ORF">GCM10008937_28620</name>
</gene>